<keyword evidence="2" id="KW-1185">Reference proteome</keyword>
<protein>
    <recommendedName>
        <fullName evidence="3">Cytochrome c domain-containing protein</fullName>
    </recommendedName>
</protein>
<dbReference type="AlphaFoldDB" id="A0A560GYD3"/>
<gene>
    <name evidence="1" type="ORF">FBZ90_11123</name>
</gene>
<evidence type="ECO:0000313" key="2">
    <source>
        <dbReference type="Proteomes" id="UP000315751"/>
    </source>
</evidence>
<reference evidence="1 2" key="1">
    <citation type="submission" date="2019-06" db="EMBL/GenBank/DDBJ databases">
        <title>Genomic Encyclopedia of Type Strains, Phase IV (KMG-V): Genome sequencing to study the core and pangenomes of soil and plant-associated prokaryotes.</title>
        <authorList>
            <person name="Whitman W."/>
        </authorList>
    </citation>
    <scope>NUCLEOTIDE SEQUENCE [LARGE SCALE GENOMIC DNA]</scope>
    <source>
        <strain evidence="1 2">BR 11622</strain>
    </source>
</reference>
<evidence type="ECO:0008006" key="3">
    <source>
        <dbReference type="Google" id="ProtNLM"/>
    </source>
</evidence>
<organism evidence="1 2">
    <name type="scientific">Nitrospirillum amazonense</name>
    <dbReference type="NCBI Taxonomy" id="28077"/>
    <lineage>
        <taxon>Bacteria</taxon>
        <taxon>Pseudomonadati</taxon>
        <taxon>Pseudomonadota</taxon>
        <taxon>Alphaproteobacteria</taxon>
        <taxon>Rhodospirillales</taxon>
        <taxon>Azospirillaceae</taxon>
        <taxon>Nitrospirillum</taxon>
    </lineage>
</organism>
<dbReference type="Proteomes" id="UP000315751">
    <property type="component" value="Unassembled WGS sequence"/>
</dbReference>
<comment type="caution">
    <text evidence="1">The sequence shown here is derived from an EMBL/GenBank/DDBJ whole genome shotgun (WGS) entry which is preliminary data.</text>
</comment>
<dbReference type="EMBL" id="VITR01000011">
    <property type="protein sequence ID" value="TWB39028.1"/>
    <property type="molecule type" value="Genomic_DNA"/>
</dbReference>
<name>A0A560GYD3_9PROT</name>
<evidence type="ECO:0000313" key="1">
    <source>
        <dbReference type="EMBL" id="TWB39028.1"/>
    </source>
</evidence>
<proteinExistence type="predicted"/>
<sequence>MGGTLGEMRMPDFAKGYPDTEIADLANYALAGCGRMER</sequence>
<accession>A0A560GYD3</accession>